<protein>
    <submittedName>
        <fullName evidence="2">Uncharacterized protein</fullName>
    </submittedName>
</protein>
<feature type="compositionally biased region" description="Basic and acidic residues" evidence="1">
    <location>
        <begin position="72"/>
        <end position="86"/>
    </location>
</feature>
<feature type="region of interest" description="Disordered" evidence="1">
    <location>
        <begin position="61"/>
        <end position="86"/>
    </location>
</feature>
<reference evidence="2 3" key="1">
    <citation type="submission" date="2021-06" db="EMBL/GenBank/DDBJ databases">
        <title>Caerostris darwini draft genome.</title>
        <authorList>
            <person name="Kono N."/>
            <person name="Arakawa K."/>
        </authorList>
    </citation>
    <scope>NUCLEOTIDE SEQUENCE [LARGE SCALE GENOMIC DNA]</scope>
</reference>
<name>A0AAV4VX16_9ARAC</name>
<evidence type="ECO:0000256" key="1">
    <source>
        <dbReference type="SAM" id="MobiDB-lite"/>
    </source>
</evidence>
<keyword evidence="3" id="KW-1185">Reference proteome</keyword>
<evidence type="ECO:0000313" key="2">
    <source>
        <dbReference type="EMBL" id="GIY74013.1"/>
    </source>
</evidence>
<organism evidence="2 3">
    <name type="scientific">Caerostris darwini</name>
    <dbReference type="NCBI Taxonomy" id="1538125"/>
    <lineage>
        <taxon>Eukaryota</taxon>
        <taxon>Metazoa</taxon>
        <taxon>Ecdysozoa</taxon>
        <taxon>Arthropoda</taxon>
        <taxon>Chelicerata</taxon>
        <taxon>Arachnida</taxon>
        <taxon>Araneae</taxon>
        <taxon>Araneomorphae</taxon>
        <taxon>Entelegynae</taxon>
        <taxon>Araneoidea</taxon>
        <taxon>Araneidae</taxon>
        <taxon>Caerostris</taxon>
    </lineage>
</organism>
<dbReference type="Proteomes" id="UP001054837">
    <property type="component" value="Unassembled WGS sequence"/>
</dbReference>
<evidence type="ECO:0000313" key="3">
    <source>
        <dbReference type="Proteomes" id="UP001054837"/>
    </source>
</evidence>
<dbReference type="AlphaFoldDB" id="A0AAV4VX16"/>
<gene>
    <name evidence="2" type="ORF">CDAR_100851</name>
</gene>
<proteinExistence type="predicted"/>
<sequence length="86" mass="9852">MLGKDCAAVTTATPPSIYLRKTTWRCNKHRCETSVRNIVTFHSFCYHPIVPQNNLFIDWDKNSSSDSPTSSKDMKSSLEKENDPSW</sequence>
<accession>A0AAV4VX16</accession>
<comment type="caution">
    <text evidence="2">The sequence shown here is derived from an EMBL/GenBank/DDBJ whole genome shotgun (WGS) entry which is preliminary data.</text>
</comment>
<dbReference type="EMBL" id="BPLQ01013680">
    <property type="protein sequence ID" value="GIY74013.1"/>
    <property type="molecule type" value="Genomic_DNA"/>
</dbReference>